<sequence length="943" mass="94703">MADQNEIKQLLDDPNVTPETKKELVRALAGSGASEDDVRRYAEANGVDVPNDPGLLQHGAGILLAPVTGGASVAYNAGQEVRHGDWTMEGGEADDLVGKAKEERELGSTQKVLNETGDFRTSDELLDAGAPGLRFFEKFIPIYQEAAPLAGHGGQAPDLKTYVYRNYDEVREIDLGKFREDADKINKTVAELDNHENGLGTAWNGLASWEGDAANAANAYNGKFLNTAGTFIQDAKGAPGTITAAASTIQQQVKEYAQHVHDLYSEQCGGLTVDAAKEAIRQAKGDIFENDAGILDWLSGVPGPLTGAVLGALCGGPLGMLAGLGWGSWISDARNSIINEAKQKLKALCEEFDSKKQAFDGYCQTVQTGVQGAYDTIFGQLDAQLKDQPFGQVGDPPSFTGDQGGRDKVQQPGGGGDSPGGGGGGTPGGGGGTPGGGGGGTPGGGGGSPAEMPKPPENPLDKDGDGKPDVPGDTDGDGKPDDLDGDGKPDDPGVKPDGLKGEEEPEVVTIRSGDNEIKVTEPDANGHVQITVDTPTSEPKTFDVDFSENPDAVNALLGQNGAAALAGATPVTSGAAPGATPGGAQGGPIAGGADGATPIRAGEDGKALIEVDGLSITAEVDPLTGEVNLSVDNGDGTPDEYGVAFGEDEPEGTPGIPGLDGAIPVPGEAGGPGDVRTMPEVGVGVRGGAEPITTMPAPDTGGFQPEPAIGFTEPGAAPAFTEPAAAPAFTEPAPAFTEPAAAQAFASPAPTFVEQAPTNPTPAHNASGGFTAPAGFAEPPSAGYGQSFNQPVQSGFDGGFASSSSPSSSADTTSASGVSMFGDSSFNAADSVLGGSGTGDNPWSGPTADPADQGLADTNASQAGQPGSASLPSMQDGGQPGGQPTAGGMMGGGMMGGGMAGGGQQQSGDTERSPGQWRTTGSLFDDDLNLSRVQGVLGDEGGR</sequence>
<feature type="compositionally biased region" description="Basic and acidic residues" evidence="1">
    <location>
        <begin position="1"/>
        <end position="11"/>
    </location>
</feature>
<feature type="compositionally biased region" description="Gly residues" evidence="1">
    <location>
        <begin position="412"/>
        <end position="448"/>
    </location>
</feature>
<dbReference type="RefSeq" id="WP_344036090.1">
    <property type="nucleotide sequence ID" value="NZ_BAAAKE010000004.1"/>
</dbReference>
<feature type="region of interest" description="Disordered" evidence="1">
    <location>
        <begin position="752"/>
        <end position="816"/>
    </location>
</feature>
<name>A0ABV9Y5E9_9PSEU</name>
<feature type="region of interest" description="Disordered" evidence="1">
    <location>
        <begin position="1"/>
        <end position="32"/>
    </location>
</feature>
<feature type="compositionally biased region" description="Gly residues" evidence="1">
    <location>
        <begin position="878"/>
        <end position="905"/>
    </location>
</feature>
<feature type="compositionally biased region" description="Basic and acidic residues" evidence="1">
    <location>
        <begin position="459"/>
        <end position="502"/>
    </location>
</feature>
<feature type="region of interest" description="Disordered" evidence="1">
    <location>
        <begin position="387"/>
        <end position="525"/>
    </location>
</feature>
<reference evidence="3" key="1">
    <citation type="journal article" date="2019" name="Int. J. Syst. Evol. Microbiol.">
        <title>The Global Catalogue of Microorganisms (GCM) 10K type strain sequencing project: providing services to taxonomists for standard genome sequencing and annotation.</title>
        <authorList>
            <consortium name="The Broad Institute Genomics Platform"/>
            <consortium name="The Broad Institute Genome Sequencing Center for Infectious Disease"/>
            <person name="Wu L."/>
            <person name="Ma J."/>
        </authorList>
    </citation>
    <scope>NUCLEOTIDE SEQUENCE [LARGE SCALE GENOMIC DNA]</scope>
    <source>
        <strain evidence="3">KCTC 12848</strain>
    </source>
</reference>
<feature type="compositionally biased region" description="Low complexity" evidence="1">
    <location>
        <begin position="799"/>
        <end position="816"/>
    </location>
</feature>
<dbReference type="EMBL" id="JBHSJB010000028">
    <property type="protein sequence ID" value="MFC5057796.1"/>
    <property type="molecule type" value="Genomic_DNA"/>
</dbReference>
<keyword evidence="3" id="KW-1185">Reference proteome</keyword>
<dbReference type="InterPro" id="IPR036689">
    <property type="entry name" value="ESAT-6-like_sf"/>
</dbReference>
<proteinExistence type="predicted"/>
<gene>
    <name evidence="2" type="ORF">ACFPFM_29125</name>
</gene>
<evidence type="ECO:0000256" key="1">
    <source>
        <dbReference type="SAM" id="MobiDB-lite"/>
    </source>
</evidence>
<feature type="region of interest" description="Disordered" evidence="1">
    <location>
        <begin position="694"/>
        <end position="719"/>
    </location>
</feature>
<accession>A0ABV9Y5E9</accession>
<feature type="compositionally biased region" description="Polar residues" evidence="1">
    <location>
        <begin position="784"/>
        <end position="793"/>
    </location>
</feature>
<organism evidence="2 3">
    <name type="scientific">Saccharothrix xinjiangensis</name>
    <dbReference type="NCBI Taxonomy" id="204798"/>
    <lineage>
        <taxon>Bacteria</taxon>
        <taxon>Bacillati</taxon>
        <taxon>Actinomycetota</taxon>
        <taxon>Actinomycetes</taxon>
        <taxon>Pseudonocardiales</taxon>
        <taxon>Pseudonocardiaceae</taxon>
        <taxon>Saccharothrix</taxon>
    </lineage>
</organism>
<evidence type="ECO:0000313" key="3">
    <source>
        <dbReference type="Proteomes" id="UP001595833"/>
    </source>
</evidence>
<comment type="caution">
    <text evidence="2">The sequence shown here is derived from an EMBL/GenBank/DDBJ whole genome shotgun (WGS) entry which is preliminary data.</text>
</comment>
<dbReference type="Proteomes" id="UP001595833">
    <property type="component" value="Unassembled WGS sequence"/>
</dbReference>
<feature type="compositionally biased region" description="Polar residues" evidence="1">
    <location>
        <begin position="856"/>
        <end position="872"/>
    </location>
</feature>
<dbReference type="SUPFAM" id="SSF140453">
    <property type="entry name" value="EsxAB dimer-like"/>
    <property type="match status" value="1"/>
</dbReference>
<evidence type="ECO:0000313" key="2">
    <source>
        <dbReference type="EMBL" id="MFC5057796.1"/>
    </source>
</evidence>
<protein>
    <recommendedName>
        <fullName evidence="4">WXG100 family type VII secretion target</fullName>
    </recommendedName>
</protein>
<feature type="region of interest" description="Disordered" evidence="1">
    <location>
        <begin position="832"/>
        <end position="926"/>
    </location>
</feature>
<evidence type="ECO:0008006" key="4">
    <source>
        <dbReference type="Google" id="ProtNLM"/>
    </source>
</evidence>